<evidence type="ECO:0000313" key="2">
    <source>
        <dbReference type="EMBL" id="KAL3638427.1"/>
    </source>
</evidence>
<proteinExistence type="predicted"/>
<gene>
    <name evidence="2" type="ORF">CASFOL_017798</name>
</gene>
<evidence type="ECO:0000313" key="3">
    <source>
        <dbReference type="Proteomes" id="UP001632038"/>
    </source>
</evidence>
<evidence type="ECO:0000256" key="1">
    <source>
        <dbReference type="SAM" id="MobiDB-lite"/>
    </source>
</evidence>
<keyword evidence="3" id="KW-1185">Reference proteome</keyword>
<name>A0ABD3D8U4_9LAMI</name>
<dbReference type="AlphaFoldDB" id="A0ABD3D8U4"/>
<comment type="caution">
    <text evidence="2">The sequence shown here is derived from an EMBL/GenBank/DDBJ whole genome shotgun (WGS) entry which is preliminary data.</text>
</comment>
<accession>A0ABD3D8U4</accession>
<feature type="region of interest" description="Disordered" evidence="1">
    <location>
        <begin position="27"/>
        <end position="62"/>
    </location>
</feature>
<sequence>MKPFKRKLAQVNTNLIRTTYKNCKKASEEEADHLQNEHPLQHTCPNKAPLPTHVSLKPSILA</sequence>
<dbReference type="EMBL" id="JAVIJP010000019">
    <property type="protein sequence ID" value="KAL3638427.1"/>
    <property type="molecule type" value="Genomic_DNA"/>
</dbReference>
<organism evidence="2 3">
    <name type="scientific">Castilleja foliolosa</name>
    <dbReference type="NCBI Taxonomy" id="1961234"/>
    <lineage>
        <taxon>Eukaryota</taxon>
        <taxon>Viridiplantae</taxon>
        <taxon>Streptophyta</taxon>
        <taxon>Embryophyta</taxon>
        <taxon>Tracheophyta</taxon>
        <taxon>Spermatophyta</taxon>
        <taxon>Magnoliopsida</taxon>
        <taxon>eudicotyledons</taxon>
        <taxon>Gunneridae</taxon>
        <taxon>Pentapetalae</taxon>
        <taxon>asterids</taxon>
        <taxon>lamiids</taxon>
        <taxon>Lamiales</taxon>
        <taxon>Orobanchaceae</taxon>
        <taxon>Pedicularideae</taxon>
        <taxon>Castillejinae</taxon>
        <taxon>Castilleja</taxon>
    </lineage>
</organism>
<protein>
    <submittedName>
        <fullName evidence="2">Uncharacterized protein</fullName>
    </submittedName>
</protein>
<dbReference type="Proteomes" id="UP001632038">
    <property type="component" value="Unassembled WGS sequence"/>
</dbReference>
<feature type="compositionally biased region" description="Basic and acidic residues" evidence="1">
    <location>
        <begin position="27"/>
        <end position="40"/>
    </location>
</feature>
<reference evidence="3" key="1">
    <citation type="journal article" date="2024" name="IScience">
        <title>Strigolactones Initiate the Formation of Haustorium-like Structures in Castilleja.</title>
        <authorList>
            <person name="Buerger M."/>
            <person name="Peterson D."/>
            <person name="Chory J."/>
        </authorList>
    </citation>
    <scope>NUCLEOTIDE SEQUENCE [LARGE SCALE GENOMIC DNA]</scope>
</reference>